<evidence type="ECO:0000313" key="3">
    <source>
        <dbReference type="Proteomes" id="UP001230908"/>
    </source>
</evidence>
<dbReference type="Proteomes" id="UP001230908">
    <property type="component" value="Unassembled WGS sequence"/>
</dbReference>
<accession>A0ABU0ZTN2</accession>
<reference evidence="2 3" key="1">
    <citation type="submission" date="2023-08" db="EMBL/GenBank/DDBJ databases">
        <title>Phytohabitans sansha sp. nov., isolated from marine sediment.</title>
        <authorList>
            <person name="Zhao Y."/>
            <person name="Yi K."/>
        </authorList>
    </citation>
    <scope>NUCLEOTIDE SEQUENCE [LARGE SCALE GENOMIC DNA]</scope>
    <source>
        <strain evidence="2 3">ZYX-F-186</strain>
    </source>
</reference>
<keyword evidence="1" id="KW-0812">Transmembrane</keyword>
<comment type="caution">
    <text evidence="2">The sequence shown here is derived from an EMBL/GenBank/DDBJ whole genome shotgun (WGS) entry which is preliminary data.</text>
</comment>
<proteinExistence type="predicted"/>
<gene>
    <name evidence="2" type="ORF">RB614_32780</name>
</gene>
<sequence>MFSWLYVEGRRSLGLVLVVLVILFVTASLTVRALRGRPEAAPGSCPRCGGSGRVRGDDGGDWPCLEPTHRGRHGIR</sequence>
<keyword evidence="1" id="KW-0472">Membrane</keyword>
<dbReference type="RefSeq" id="WP_308716563.1">
    <property type="nucleotide sequence ID" value="NZ_JAVHUY010000040.1"/>
</dbReference>
<organism evidence="2 3">
    <name type="scientific">Phytohabitans maris</name>
    <dbReference type="NCBI Taxonomy" id="3071409"/>
    <lineage>
        <taxon>Bacteria</taxon>
        <taxon>Bacillati</taxon>
        <taxon>Actinomycetota</taxon>
        <taxon>Actinomycetes</taxon>
        <taxon>Micromonosporales</taxon>
        <taxon>Micromonosporaceae</taxon>
    </lineage>
</organism>
<evidence type="ECO:0000313" key="2">
    <source>
        <dbReference type="EMBL" id="MDQ7909307.1"/>
    </source>
</evidence>
<evidence type="ECO:0000256" key="1">
    <source>
        <dbReference type="SAM" id="Phobius"/>
    </source>
</evidence>
<feature type="transmembrane region" description="Helical" evidence="1">
    <location>
        <begin position="12"/>
        <end position="31"/>
    </location>
</feature>
<name>A0ABU0ZTN2_9ACTN</name>
<protein>
    <submittedName>
        <fullName evidence="2">Uncharacterized protein</fullName>
    </submittedName>
</protein>
<keyword evidence="3" id="KW-1185">Reference proteome</keyword>
<keyword evidence="1" id="KW-1133">Transmembrane helix</keyword>
<dbReference type="EMBL" id="JAVHUY010000040">
    <property type="protein sequence ID" value="MDQ7909307.1"/>
    <property type="molecule type" value="Genomic_DNA"/>
</dbReference>